<proteinExistence type="predicted"/>
<evidence type="ECO:0000313" key="3">
    <source>
        <dbReference type="EMBL" id="JAR94951.1"/>
    </source>
</evidence>
<reference evidence="3" key="1">
    <citation type="journal article" date="2018" name="PLoS Negl. Trop. Dis.">
        <title>Sialome diversity of ticks revealed by RNAseq of single tick salivary glands.</title>
        <authorList>
            <person name="Perner J."/>
            <person name="Kropackova S."/>
            <person name="Kopacek P."/>
            <person name="Ribeiro J.M."/>
        </authorList>
    </citation>
    <scope>NUCLEOTIDE SEQUENCE</scope>
    <source>
        <strain evidence="3">Siblings of single egg batch collected in Ceske Budejovice</strain>
        <tissue evidence="3">Salivary glands</tissue>
    </source>
</reference>
<protein>
    <submittedName>
        <fullName evidence="3">Putative salivary lipocalin</fullName>
    </submittedName>
</protein>
<dbReference type="EMBL" id="GEGO01000453">
    <property type="protein sequence ID" value="JAR94951.1"/>
    <property type="molecule type" value="Transcribed_RNA"/>
</dbReference>
<keyword evidence="2" id="KW-0732">Signal</keyword>
<sequence>MPLRLQCGACPLLLSCIGFCLATTATAVRPVQEGTLVDASEMLGAVHGMMFDFQYKKADDFFLTKSHPTCLAIQFLYSEEGVNSLGELWVHYKIVTGNRHVEKIPLKFKDATESRLGNTLIFDFPKPPKTGVTSKEVEFQVRQHNSCYSLKATTNGNCFIIVLLTNSDDSRGNDCVPQGELVECEYENYEFFKNFNCLEYEEVSNSAPSEVKEATAQCTPNNAPDRDPKNVKEATAPSPPDDTPLDETNLLLQRYQDFPKGLLFGSLVLVYSSMADDPFRLCKITYRPNEEPQPDGKLYILTTGTTQKEGIVQAFNPHHVDGHNCRYKARAEIYRDGKFYWTKVIYTDRKRCTILRTPGYNNLCELFTGGHYTRGGLNSYCFFIYTMYCKEPATTFTKLGDCWPPARQPNP</sequence>
<feature type="chain" id="PRO_5007543093" evidence="2">
    <location>
        <begin position="23"/>
        <end position="411"/>
    </location>
</feature>
<evidence type="ECO:0000256" key="2">
    <source>
        <dbReference type="SAM" id="SignalP"/>
    </source>
</evidence>
<feature type="signal peptide" evidence="2">
    <location>
        <begin position="1"/>
        <end position="22"/>
    </location>
</feature>
<evidence type="ECO:0000256" key="1">
    <source>
        <dbReference type="SAM" id="MobiDB-lite"/>
    </source>
</evidence>
<accession>A0A147BW22</accession>
<feature type="region of interest" description="Disordered" evidence="1">
    <location>
        <begin position="211"/>
        <end position="245"/>
    </location>
</feature>
<dbReference type="InterPro" id="IPR012674">
    <property type="entry name" value="Calycin"/>
</dbReference>
<dbReference type="AlphaFoldDB" id="A0A147BW22"/>
<dbReference type="Gene3D" id="2.40.128.20">
    <property type="match status" value="1"/>
</dbReference>
<name>A0A147BW22_IXORI</name>
<organism evidence="3">
    <name type="scientific">Ixodes ricinus</name>
    <name type="common">Common tick</name>
    <name type="synonym">Acarus ricinus</name>
    <dbReference type="NCBI Taxonomy" id="34613"/>
    <lineage>
        <taxon>Eukaryota</taxon>
        <taxon>Metazoa</taxon>
        <taxon>Ecdysozoa</taxon>
        <taxon>Arthropoda</taxon>
        <taxon>Chelicerata</taxon>
        <taxon>Arachnida</taxon>
        <taxon>Acari</taxon>
        <taxon>Parasitiformes</taxon>
        <taxon>Ixodida</taxon>
        <taxon>Ixodoidea</taxon>
        <taxon>Ixodidae</taxon>
        <taxon>Ixodinae</taxon>
        <taxon>Ixodes</taxon>
    </lineage>
</organism>
<dbReference type="SUPFAM" id="SSF50814">
    <property type="entry name" value="Lipocalins"/>
    <property type="match status" value="1"/>
</dbReference>
<dbReference type="PROSITE" id="PS51257">
    <property type="entry name" value="PROKAR_LIPOPROTEIN"/>
    <property type="match status" value="1"/>
</dbReference>